<organism evidence="2 3">
    <name type="scientific">Candidatus Beckwithbacteria bacterium CG23_combo_of_CG06-09_8_20_14_all_47_9</name>
    <dbReference type="NCBI Taxonomy" id="1974498"/>
    <lineage>
        <taxon>Bacteria</taxon>
        <taxon>Candidatus Beckwithiibacteriota</taxon>
    </lineage>
</organism>
<dbReference type="Pfam" id="PF00403">
    <property type="entry name" value="HMA"/>
    <property type="match status" value="1"/>
</dbReference>
<dbReference type="GO" id="GO:0046872">
    <property type="term" value="F:metal ion binding"/>
    <property type="evidence" value="ECO:0007669"/>
    <property type="project" value="InterPro"/>
</dbReference>
<gene>
    <name evidence="2" type="ORF">COX09_01995</name>
</gene>
<name>A0A2H0B3Y7_9BACT</name>
<dbReference type="EMBL" id="PCSQ01000048">
    <property type="protein sequence ID" value="PIP52362.1"/>
    <property type="molecule type" value="Genomic_DNA"/>
</dbReference>
<feature type="non-terminal residue" evidence="2">
    <location>
        <position position="44"/>
    </location>
</feature>
<dbReference type="CDD" id="cd00371">
    <property type="entry name" value="HMA"/>
    <property type="match status" value="1"/>
</dbReference>
<comment type="caution">
    <text evidence="2">The sequence shown here is derived from an EMBL/GenBank/DDBJ whole genome shotgun (WGS) entry which is preliminary data.</text>
</comment>
<dbReference type="PROSITE" id="PS50846">
    <property type="entry name" value="HMA_2"/>
    <property type="match status" value="1"/>
</dbReference>
<dbReference type="Proteomes" id="UP000231081">
    <property type="component" value="Unassembled WGS sequence"/>
</dbReference>
<feature type="domain" description="HMA" evidence="1">
    <location>
        <begin position="14"/>
        <end position="44"/>
    </location>
</feature>
<evidence type="ECO:0000259" key="1">
    <source>
        <dbReference type="PROSITE" id="PS50846"/>
    </source>
</evidence>
<evidence type="ECO:0000313" key="2">
    <source>
        <dbReference type="EMBL" id="PIP52362.1"/>
    </source>
</evidence>
<proteinExistence type="predicted"/>
<evidence type="ECO:0000313" key="3">
    <source>
        <dbReference type="Proteomes" id="UP000231081"/>
    </source>
</evidence>
<dbReference type="InterPro" id="IPR006121">
    <property type="entry name" value="HMA_dom"/>
</dbReference>
<dbReference type="AlphaFoldDB" id="A0A2H0B3Y7"/>
<accession>A0A2H0B3Y7</accession>
<dbReference type="Gene3D" id="3.30.70.100">
    <property type="match status" value="1"/>
</dbReference>
<protein>
    <recommendedName>
        <fullName evidence="1">HMA domain-containing protein</fullName>
    </recommendedName>
</protein>
<dbReference type="SUPFAM" id="SSF55008">
    <property type="entry name" value="HMA, heavy metal-associated domain"/>
    <property type="match status" value="1"/>
</dbReference>
<dbReference type="InterPro" id="IPR036163">
    <property type="entry name" value="HMA_dom_sf"/>
</dbReference>
<reference evidence="2 3" key="1">
    <citation type="submission" date="2017-09" db="EMBL/GenBank/DDBJ databases">
        <title>Depth-based differentiation of microbial function through sediment-hosted aquifers and enrichment of novel symbionts in the deep terrestrial subsurface.</title>
        <authorList>
            <person name="Probst A.J."/>
            <person name="Ladd B."/>
            <person name="Jarett J.K."/>
            <person name="Geller-Mcgrath D.E."/>
            <person name="Sieber C.M."/>
            <person name="Emerson J.B."/>
            <person name="Anantharaman K."/>
            <person name="Thomas B.C."/>
            <person name="Malmstrom R."/>
            <person name="Stieglmeier M."/>
            <person name="Klingl A."/>
            <person name="Woyke T."/>
            <person name="Ryan C.M."/>
            <person name="Banfield J.F."/>
        </authorList>
    </citation>
    <scope>NUCLEOTIDE SEQUENCE [LARGE SCALE GENOMIC DNA]</scope>
    <source>
        <strain evidence="2">CG23_combo_of_CG06-09_8_20_14_all_47_9</strain>
    </source>
</reference>
<sequence>MWPFKKKLQRLQGENQKIKISGMHCSSCAMNIDNSLEEISGVIS</sequence>